<organism evidence="9 10">
    <name type="scientific">Apodemus speciosus</name>
    <name type="common">Large Japanese field mouse</name>
    <dbReference type="NCBI Taxonomy" id="105296"/>
    <lineage>
        <taxon>Eukaryota</taxon>
        <taxon>Metazoa</taxon>
        <taxon>Chordata</taxon>
        <taxon>Craniata</taxon>
        <taxon>Vertebrata</taxon>
        <taxon>Euteleostomi</taxon>
        <taxon>Mammalia</taxon>
        <taxon>Eutheria</taxon>
        <taxon>Euarchontoglires</taxon>
        <taxon>Glires</taxon>
        <taxon>Rodentia</taxon>
        <taxon>Myomorpha</taxon>
        <taxon>Muroidea</taxon>
        <taxon>Muridae</taxon>
        <taxon>Murinae</taxon>
        <taxon>Apodemus</taxon>
    </lineage>
</organism>
<dbReference type="Proteomes" id="UP001623349">
    <property type="component" value="Unassembled WGS sequence"/>
</dbReference>
<evidence type="ECO:0000256" key="2">
    <source>
        <dbReference type="ARBA" id="ARBA00022525"/>
    </source>
</evidence>
<evidence type="ECO:0000259" key="8">
    <source>
        <dbReference type="Pfam" id="PF00061"/>
    </source>
</evidence>
<dbReference type="PANTHER" id="PTHR46676">
    <property type="entry name" value="PROTEIN AMBP"/>
    <property type="match status" value="1"/>
</dbReference>
<evidence type="ECO:0000256" key="7">
    <source>
        <dbReference type="SAM" id="MobiDB-lite"/>
    </source>
</evidence>
<keyword evidence="4" id="KW-0732">Signal</keyword>
<name>A0ABQ0ENC4_APOSI</name>
<gene>
    <name evidence="9" type="ORF">APTSU1_000380400</name>
</gene>
<dbReference type="PANTHER" id="PTHR46676:SF1">
    <property type="entry name" value="PROTEIN AMBP"/>
    <property type="match status" value="1"/>
</dbReference>
<keyword evidence="3" id="KW-0646">Protease inhibitor</keyword>
<keyword evidence="5" id="KW-0722">Serine protease inhibitor</keyword>
<dbReference type="Pfam" id="PF00061">
    <property type="entry name" value="Lipocalin"/>
    <property type="match status" value="1"/>
</dbReference>
<feature type="region of interest" description="Disordered" evidence="7">
    <location>
        <begin position="169"/>
        <end position="191"/>
    </location>
</feature>
<dbReference type="InterPro" id="IPR000566">
    <property type="entry name" value="Lipocln_cytosolic_FA-bd_dom"/>
</dbReference>
<keyword evidence="6" id="KW-1015">Disulfide bond</keyword>
<keyword evidence="10" id="KW-1185">Reference proteome</keyword>
<dbReference type="InterPro" id="IPR002968">
    <property type="entry name" value="A1-microglobln"/>
</dbReference>
<dbReference type="PRINTS" id="PR01215">
    <property type="entry name" value="A1MCGLOBULIN"/>
</dbReference>
<dbReference type="Gene3D" id="2.40.128.20">
    <property type="match status" value="1"/>
</dbReference>
<comment type="subcellular location">
    <subcellularLocation>
        <location evidence="1">Secreted</location>
    </subcellularLocation>
</comment>
<accession>A0ABQ0ENC4</accession>
<protein>
    <submittedName>
        <fullName evidence="9">Protein AMBP</fullName>
    </submittedName>
</protein>
<evidence type="ECO:0000256" key="6">
    <source>
        <dbReference type="ARBA" id="ARBA00023157"/>
    </source>
</evidence>
<evidence type="ECO:0000256" key="5">
    <source>
        <dbReference type="ARBA" id="ARBA00022900"/>
    </source>
</evidence>
<evidence type="ECO:0000313" key="10">
    <source>
        <dbReference type="Proteomes" id="UP001623349"/>
    </source>
</evidence>
<dbReference type="EMBL" id="BAAFST010000004">
    <property type="protein sequence ID" value="GAB1288574.1"/>
    <property type="molecule type" value="Genomic_DNA"/>
</dbReference>
<dbReference type="InterPro" id="IPR029856">
    <property type="entry name" value="AMBP"/>
</dbReference>
<evidence type="ECO:0000256" key="4">
    <source>
        <dbReference type="ARBA" id="ARBA00022729"/>
    </source>
</evidence>
<proteinExistence type="predicted"/>
<reference evidence="9 10" key="1">
    <citation type="submission" date="2024-08" db="EMBL/GenBank/DDBJ databases">
        <title>The draft genome of Apodemus speciosus.</title>
        <authorList>
            <person name="Nabeshima K."/>
            <person name="Suzuki S."/>
            <person name="Onuma M."/>
        </authorList>
    </citation>
    <scope>NUCLEOTIDE SEQUENCE [LARGE SCALE GENOMIC DNA]</scope>
    <source>
        <strain evidence="9">IB14-021</strain>
    </source>
</reference>
<evidence type="ECO:0000256" key="3">
    <source>
        <dbReference type="ARBA" id="ARBA00022690"/>
    </source>
</evidence>
<feature type="domain" description="Lipocalin/cytosolic fatty-acid binding" evidence="8">
    <location>
        <begin position="3"/>
        <end position="133"/>
    </location>
</feature>
<dbReference type="SUPFAM" id="SSF50814">
    <property type="entry name" value="Lipocalins"/>
    <property type="match status" value="1"/>
</dbReference>
<keyword evidence="2" id="KW-0964">Secreted</keyword>
<evidence type="ECO:0000313" key="9">
    <source>
        <dbReference type="EMBL" id="GAB1288574.1"/>
    </source>
</evidence>
<sequence length="191" mass="21006">MYGKWYTWPLVPPARGVRRIKTDMRVGTLVLQEGASDAEISMTSTKWRKGVCEEHSGVYQKTNTDGKFLYHIRGGVEHNLRSYVVHTNYDEYAIFLPRSSSRHGPAIMAKLYATTAEDSLLQEFREVALSVGILRTPSFYGKQRGMCPRGSAGGAHFVCGVAQLGDKSHSLSSASSPCVKGSSPEVTTRTS</sequence>
<evidence type="ECO:0000256" key="1">
    <source>
        <dbReference type="ARBA" id="ARBA00004613"/>
    </source>
</evidence>
<comment type="caution">
    <text evidence="9">The sequence shown here is derived from an EMBL/GenBank/DDBJ whole genome shotgun (WGS) entry which is preliminary data.</text>
</comment>
<dbReference type="InterPro" id="IPR012674">
    <property type="entry name" value="Calycin"/>
</dbReference>